<reference evidence="3" key="2">
    <citation type="submission" date="2021-04" db="EMBL/GenBank/DDBJ databases">
        <title>Brevibacillus composti FJAT-54423, complete genome.</title>
        <authorList>
            <person name="Tang R."/>
        </authorList>
    </citation>
    <scope>NUCLEOTIDE SEQUENCE</scope>
    <source>
        <strain evidence="3">FJAT-54424</strain>
    </source>
</reference>
<dbReference type="AlphaFoldDB" id="A0A7T5EKF2"/>
<reference evidence="2 4" key="1">
    <citation type="submission" date="2020-12" db="EMBL/GenBank/DDBJ databases">
        <title>strain FJAT-54423T represents a novel species of the genus Brevibacillus.</title>
        <authorList>
            <person name="Tang R."/>
        </authorList>
    </citation>
    <scope>NUCLEOTIDE SEQUENCE [LARGE SCALE GENOMIC DNA]</scope>
    <source>
        <strain evidence="2 4">FJAT-54423</strain>
    </source>
</reference>
<keyword evidence="5" id="KW-1185">Reference proteome</keyword>
<dbReference type="InterPro" id="IPR009526">
    <property type="entry name" value="DUF1146"/>
</dbReference>
<dbReference type="Pfam" id="PF06612">
    <property type="entry name" value="DUF1146"/>
    <property type="match status" value="1"/>
</dbReference>
<evidence type="ECO:0000313" key="5">
    <source>
        <dbReference type="Proteomes" id="UP000677234"/>
    </source>
</evidence>
<dbReference type="RefSeq" id="WP_198827783.1">
    <property type="nucleotide sequence ID" value="NZ_CP066308.1"/>
</dbReference>
<evidence type="ECO:0000313" key="2">
    <source>
        <dbReference type="EMBL" id="QQE74202.1"/>
    </source>
</evidence>
<keyword evidence="1" id="KW-0472">Membrane</keyword>
<organism evidence="2 4">
    <name type="scientific">Brevibacillus composti</name>
    <dbReference type="NCBI Taxonomy" id="2796470"/>
    <lineage>
        <taxon>Bacteria</taxon>
        <taxon>Bacillati</taxon>
        <taxon>Bacillota</taxon>
        <taxon>Bacilli</taxon>
        <taxon>Bacillales</taxon>
        <taxon>Paenibacillaceae</taxon>
        <taxon>Brevibacillus</taxon>
    </lineage>
</organism>
<dbReference type="EMBL" id="CP073708">
    <property type="protein sequence ID" value="QUO41284.1"/>
    <property type="molecule type" value="Genomic_DNA"/>
</dbReference>
<sequence length="76" mass="8618">MSQAVYGLVNIIITVILIGISWWALQALRFDLFLSKPNGARAKLLQIILSILLGYQMASFLFDYLGWSMIFGQMFS</sequence>
<name>A0A7T5EKF2_9BACL</name>
<gene>
    <name evidence="2" type="ORF">JD108_20620</name>
    <name evidence="3" type="ORF">KDJ56_20555</name>
</gene>
<evidence type="ECO:0000256" key="1">
    <source>
        <dbReference type="SAM" id="Phobius"/>
    </source>
</evidence>
<evidence type="ECO:0000313" key="3">
    <source>
        <dbReference type="EMBL" id="QUO41284.1"/>
    </source>
</evidence>
<accession>A0A7T5EKF2</accession>
<keyword evidence="1" id="KW-0812">Transmembrane</keyword>
<evidence type="ECO:0000313" key="4">
    <source>
        <dbReference type="Proteomes" id="UP000595847"/>
    </source>
</evidence>
<dbReference type="KEGG" id="bcop:JD108_20620"/>
<dbReference type="Proteomes" id="UP000677234">
    <property type="component" value="Chromosome"/>
</dbReference>
<dbReference type="EMBL" id="CP066308">
    <property type="protein sequence ID" value="QQE74202.1"/>
    <property type="molecule type" value="Genomic_DNA"/>
</dbReference>
<dbReference type="NCBIfam" id="TIGR02327">
    <property type="entry name" value="int_mem_ywzB"/>
    <property type="match status" value="1"/>
</dbReference>
<dbReference type="Proteomes" id="UP000595847">
    <property type="component" value="Chromosome"/>
</dbReference>
<keyword evidence="1" id="KW-1133">Transmembrane helix</keyword>
<protein>
    <submittedName>
        <fullName evidence="2">DUF1146 domain-containing protein</fullName>
    </submittedName>
    <submittedName>
        <fullName evidence="3">DUF1146 family protein</fullName>
    </submittedName>
</protein>
<feature type="transmembrane region" description="Helical" evidence="1">
    <location>
        <begin position="45"/>
        <end position="67"/>
    </location>
</feature>
<feature type="transmembrane region" description="Helical" evidence="1">
    <location>
        <begin position="6"/>
        <end position="25"/>
    </location>
</feature>
<proteinExistence type="predicted"/>